<dbReference type="GO" id="GO:0005829">
    <property type="term" value="C:cytosol"/>
    <property type="evidence" value="ECO:0007669"/>
    <property type="project" value="TreeGrafter"/>
</dbReference>
<dbReference type="InterPro" id="IPR000291">
    <property type="entry name" value="D-Ala_lig_Van_CS"/>
</dbReference>
<keyword evidence="15 21" id="KW-0464">Manganese</keyword>
<dbReference type="GO" id="GO:0071555">
    <property type="term" value="P:cell wall organization"/>
    <property type="evidence" value="ECO:0007669"/>
    <property type="project" value="UniProtKB-KW"/>
</dbReference>
<protein>
    <recommendedName>
        <fullName evidence="6 19">D-alanine--D-alanine ligase</fullName>
        <ecNumber evidence="6 19">6.3.2.4</ecNumber>
    </recommendedName>
    <alternativeName>
        <fullName evidence="19">D-Ala-D-Ala ligase</fullName>
    </alternativeName>
    <alternativeName>
        <fullName evidence="19">D-alanylalanine synthetase</fullName>
    </alternativeName>
</protein>
<dbReference type="NCBIfam" id="NF002528">
    <property type="entry name" value="PRK01966.1-4"/>
    <property type="match status" value="1"/>
</dbReference>
<evidence type="ECO:0000256" key="16">
    <source>
        <dbReference type="ARBA" id="ARBA00023316"/>
    </source>
</evidence>
<dbReference type="Gene3D" id="3.30.1490.20">
    <property type="entry name" value="ATP-grasp fold, A domain"/>
    <property type="match status" value="1"/>
</dbReference>
<dbReference type="SUPFAM" id="SSF52440">
    <property type="entry name" value="PreATP-grasp domain"/>
    <property type="match status" value="1"/>
</dbReference>
<dbReference type="PROSITE" id="PS00844">
    <property type="entry name" value="DALA_DALA_LIGASE_2"/>
    <property type="match status" value="1"/>
</dbReference>
<keyword evidence="12 21" id="KW-0460">Magnesium</keyword>
<dbReference type="Proteomes" id="UP000178162">
    <property type="component" value="Unassembled WGS sequence"/>
</dbReference>
<feature type="active site" evidence="20">
    <location>
        <position position="17"/>
    </location>
</feature>
<dbReference type="GO" id="GO:0005524">
    <property type="term" value="F:ATP binding"/>
    <property type="evidence" value="ECO:0007669"/>
    <property type="project" value="UniProtKB-UniRule"/>
</dbReference>
<dbReference type="InterPro" id="IPR016185">
    <property type="entry name" value="PreATP-grasp_dom_sf"/>
</dbReference>
<dbReference type="PANTHER" id="PTHR23132:SF25">
    <property type="entry name" value="D-ALANINE--D-ALANINE LIGASE A"/>
    <property type="match status" value="1"/>
</dbReference>
<feature type="domain" description="ATP-grasp" evidence="23">
    <location>
        <begin position="112"/>
        <end position="318"/>
    </location>
</feature>
<keyword evidence="9 21" id="KW-0479">Metal-binding</keyword>
<evidence type="ECO:0000256" key="5">
    <source>
        <dbReference type="ARBA" id="ARBA00010871"/>
    </source>
</evidence>
<dbReference type="STRING" id="1802595.A2134_01670"/>
<dbReference type="GO" id="GO:0009252">
    <property type="term" value="P:peptidoglycan biosynthetic process"/>
    <property type="evidence" value="ECO:0007669"/>
    <property type="project" value="UniProtKB-UniRule"/>
</dbReference>
<evidence type="ECO:0000256" key="10">
    <source>
        <dbReference type="ARBA" id="ARBA00022741"/>
    </source>
</evidence>
<evidence type="ECO:0000256" key="8">
    <source>
        <dbReference type="ARBA" id="ARBA00022598"/>
    </source>
</evidence>
<evidence type="ECO:0000259" key="23">
    <source>
        <dbReference type="PROSITE" id="PS50975"/>
    </source>
</evidence>
<feature type="active site" evidence="20">
    <location>
        <position position="161"/>
    </location>
</feature>
<evidence type="ECO:0000313" key="25">
    <source>
        <dbReference type="Proteomes" id="UP000178162"/>
    </source>
</evidence>
<keyword evidence="7 19" id="KW-0963">Cytoplasm</keyword>
<dbReference type="PROSITE" id="PS00843">
    <property type="entry name" value="DALA_DALA_LIGASE_1"/>
    <property type="match status" value="1"/>
</dbReference>
<dbReference type="InterPro" id="IPR011127">
    <property type="entry name" value="Dala_Dala_lig_N"/>
</dbReference>
<feature type="binding site" evidence="21">
    <location>
        <position position="285"/>
    </location>
    <ligand>
        <name>Mg(2+)</name>
        <dbReference type="ChEBI" id="CHEBI:18420"/>
        <label>2</label>
    </ligand>
</feature>
<dbReference type="PIRSF" id="PIRSF039102">
    <property type="entry name" value="Ddl/VanB"/>
    <property type="match status" value="1"/>
</dbReference>
<evidence type="ECO:0000256" key="2">
    <source>
        <dbReference type="ARBA" id="ARBA00003921"/>
    </source>
</evidence>
<dbReference type="HAMAP" id="MF_00047">
    <property type="entry name" value="Dala_Dala_lig"/>
    <property type="match status" value="1"/>
</dbReference>
<comment type="pathway">
    <text evidence="18">Glycan biosynthesis.</text>
</comment>
<dbReference type="NCBIfam" id="TIGR01205">
    <property type="entry name" value="D_ala_D_alaTIGR"/>
    <property type="match status" value="1"/>
</dbReference>
<accession>A0A1G1WF07</accession>
<dbReference type="UniPathway" id="UPA00219"/>
<evidence type="ECO:0000256" key="13">
    <source>
        <dbReference type="ARBA" id="ARBA00022960"/>
    </source>
</evidence>
<evidence type="ECO:0000256" key="12">
    <source>
        <dbReference type="ARBA" id="ARBA00022842"/>
    </source>
</evidence>
<feature type="active site" evidence="20">
    <location>
        <position position="296"/>
    </location>
</feature>
<evidence type="ECO:0000256" key="11">
    <source>
        <dbReference type="ARBA" id="ARBA00022840"/>
    </source>
</evidence>
<gene>
    <name evidence="19" type="primary">ddl</name>
    <name evidence="24" type="ORF">A2134_01670</name>
</gene>
<evidence type="ECO:0000313" key="24">
    <source>
        <dbReference type="EMBL" id="OGY26040.1"/>
    </source>
</evidence>
<reference evidence="24 25" key="1">
    <citation type="journal article" date="2016" name="Nat. Commun.">
        <title>Thousands of microbial genomes shed light on interconnected biogeochemical processes in an aquifer system.</title>
        <authorList>
            <person name="Anantharaman K."/>
            <person name="Brown C.T."/>
            <person name="Hug L.A."/>
            <person name="Sharon I."/>
            <person name="Castelle C.J."/>
            <person name="Probst A.J."/>
            <person name="Thomas B.C."/>
            <person name="Singh A."/>
            <person name="Wilkins M.J."/>
            <person name="Karaoz U."/>
            <person name="Brodie E.L."/>
            <person name="Williams K.H."/>
            <person name="Hubbard S.S."/>
            <person name="Banfield J.F."/>
        </authorList>
    </citation>
    <scope>NUCLEOTIDE SEQUENCE [LARGE SCALE GENOMIC DNA]</scope>
</reference>
<feature type="binding site" evidence="21">
    <location>
        <position position="272"/>
    </location>
    <ligand>
        <name>Mg(2+)</name>
        <dbReference type="ChEBI" id="CHEBI:18420"/>
        <label>1</label>
    </ligand>
</feature>
<evidence type="ECO:0000256" key="6">
    <source>
        <dbReference type="ARBA" id="ARBA00012216"/>
    </source>
</evidence>
<dbReference type="NCBIfam" id="NF002378">
    <property type="entry name" value="PRK01372.1"/>
    <property type="match status" value="1"/>
</dbReference>
<dbReference type="SUPFAM" id="SSF56059">
    <property type="entry name" value="Glutathione synthetase ATP-binding domain-like"/>
    <property type="match status" value="1"/>
</dbReference>
<dbReference type="GO" id="GO:0008716">
    <property type="term" value="F:D-alanine-D-alanine ligase activity"/>
    <property type="evidence" value="ECO:0007669"/>
    <property type="project" value="UniProtKB-UniRule"/>
</dbReference>
<comment type="subcellular location">
    <subcellularLocation>
        <location evidence="3 19">Cytoplasm</location>
    </subcellularLocation>
</comment>
<keyword evidence="14 19" id="KW-0573">Peptidoglycan synthesis</keyword>
<keyword evidence="16 19" id="KW-0961">Cell wall biogenesis/degradation</keyword>
<evidence type="ECO:0000256" key="3">
    <source>
        <dbReference type="ARBA" id="ARBA00004496"/>
    </source>
</evidence>
<feature type="binding site" evidence="21">
    <location>
        <position position="287"/>
    </location>
    <ligand>
        <name>Mg(2+)</name>
        <dbReference type="ChEBI" id="CHEBI:18420"/>
        <label>2</label>
    </ligand>
</feature>
<dbReference type="Gene3D" id="3.30.470.20">
    <property type="entry name" value="ATP-grasp fold, B domain"/>
    <property type="match status" value="1"/>
</dbReference>
<keyword evidence="13 19" id="KW-0133">Cell shape</keyword>
<name>A0A1G1WF07_9BACT</name>
<keyword evidence="11 22" id="KW-0067">ATP-binding</keyword>
<comment type="catalytic activity">
    <reaction evidence="17 19">
        <text>2 D-alanine + ATP = D-alanyl-D-alanine + ADP + phosphate + H(+)</text>
        <dbReference type="Rhea" id="RHEA:11224"/>
        <dbReference type="ChEBI" id="CHEBI:15378"/>
        <dbReference type="ChEBI" id="CHEBI:30616"/>
        <dbReference type="ChEBI" id="CHEBI:43474"/>
        <dbReference type="ChEBI" id="CHEBI:57416"/>
        <dbReference type="ChEBI" id="CHEBI:57822"/>
        <dbReference type="ChEBI" id="CHEBI:456216"/>
        <dbReference type="EC" id="6.3.2.4"/>
    </reaction>
</comment>
<dbReference type="FunFam" id="3.30.1490.20:FF:000007">
    <property type="entry name" value="D-alanine--D-alanine ligase"/>
    <property type="match status" value="1"/>
</dbReference>
<keyword evidence="8 19" id="KW-0436">Ligase</keyword>
<comment type="function">
    <text evidence="2 19">Cell wall formation.</text>
</comment>
<evidence type="ECO:0000256" key="17">
    <source>
        <dbReference type="ARBA" id="ARBA00047614"/>
    </source>
</evidence>
<evidence type="ECO:0000256" key="19">
    <source>
        <dbReference type="HAMAP-Rule" id="MF_00047"/>
    </source>
</evidence>
<comment type="pathway">
    <text evidence="4 19">Cell wall biogenesis; peptidoglycan biosynthesis.</text>
</comment>
<dbReference type="PANTHER" id="PTHR23132">
    <property type="entry name" value="D-ALANINE--D-ALANINE LIGASE"/>
    <property type="match status" value="1"/>
</dbReference>
<dbReference type="PROSITE" id="PS50975">
    <property type="entry name" value="ATP_GRASP"/>
    <property type="match status" value="1"/>
</dbReference>
<evidence type="ECO:0000256" key="20">
    <source>
        <dbReference type="PIRSR" id="PIRSR039102-1"/>
    </source>
</evidence>
<evidence type="ECO:0000256" key="14">
    <source>
        <dbReference type="ARBA" id="ARBA00022984"/>
    </source>
</evidence>
<proteinExistence type="inferred from homology"/>
<dbReference type="InterPro" id="IPR011095">
    <property type="entry name" value="Dala_Dala_lig_C"/>
</dbReference>
<evidence type="ECO:0000256" key="21">
    <source>
        <dbReference type="PIRSR" id="PIRSR039102-3"/>
    </source>
</evidence>
<evidence type="ECO:0000256" key="22">
    <source>
        <dbReference type="PROSITE-ProRule" id="PRU00409"/>
    </source>
</evidence>
<comment type="cofactor">
    <cofactor evidence="21">
        <name>Mg(2+)</name>
        <dbReference type="ChEBI" id="CHEBI:18420"/>
    </cofactor>
    <cofactor evidence="21">
        <name>Mn(2+)</name>
        <dbReference type="ChEBI" id="CHEBI:29035"/>
    </cofactor>
    <text evidence="21">Binds 2 magnesium or manganese ions per subunit.</text>
</comment>
<evidence type="ECO:0000256" key="7">
    <source>
        <dbReference type="ARBA" id="ARBA00022490"/>
    </source>
</evidence>
<dbReference type="FunFam" id="3.30.470.20:FF:000008">
    <property type="entry name" value="D-alanine--D-alanine ligase"/>
    <property type="match status" value="1"/>
</dbReference>
<dbReference type="InterPro" id="IPR013815">
    <property type="entry name" value="ATP_grasp_subdomain_1"/>
</dbReference>
<dbReference type="Pfam" id="PF01820">
    <property type="entry name" value="Dala_Dala_lig_N"/>
    <property type="match status" value="1"/>
</dbReference>
<dbReference type="GO" id="GO:0008360">
    <property type="term" value="P:regulation of cell shape"/>
    <property type="evidence" value="ECO:0007669"/>
    <property type="project" value="UniProtKB-KW"/>
</dbReference>
<dbReference type="InterPro" id="IPR011761">
    <property type="entry name" value="ATP-grasp"/>
</dbReference>
<evidence type="ECO:0000256" key="4">
    <source>
        <dbReference type="ARBA" id="ARBA00004752"/>
    </source>
</evidence>
<dbReference type="Gene3D" id="3.40.50.20">
    <property type="match status" value="1"/>
</dbReference>
<dbReference type="GO" id="GO:0046872">
    <property type="term" value="F:metal ion binding"/>
    <property type="evidence" value="ECO:0007669"/>
    <property type="project" value="UniProtKB-KW"/>
</dbReference>
<comment type="cofactor">
    <cofactor evidence="1">
        <name>Mn(2+)</name>
        <dbReference type="ChEBI" id="CHEBI:29035"/>
    </cofactor>
</comment>
<dbReference type="Pfam" id="PF07478">
    <property type="entry name" value="Dala_Dala_lig_C"/>
    <property type="match status" value="1"/>
</dbReference>
<sequence length="340" mass="37891">MSKKLTVGIVFGGRSGEHEISIISARSVMEATDKSIYNIKPIYIEKKGNWTIGKKHVEVSNALKDVDIAFPVLHGPYGEDGTIQGLFEMEGVPYVGAGVASSAVAMDKQLSKDIFRSHEFTVADYIIIQKHEWDRSRQKIIRGIEQIIGYPNFVKPANLGSSVGISKVMGRNEIEEAIEQAFLYDSKVLVEEAVKDAREIEVSVLGNEVPQASVCGEIIPSRDFYSYEAKYVDDKSELIIPAKLSVETSNKIRETAIAAYKAVGISGMARIDFLVQKDNKIFLSEVNTIPGFTKISMYPKLWEATGLPYPKLIDKLIKLGLERYNSRRHLKADFPSKIII</sequence>
<evidence type="ECO:0000256" key="15">
    <source>
        <dbReference type="ARBA" id="ARBA00023211"/>
    </source>
</evidence>
<dbReference type="AlphaFoldDB" id="A0A1G1WF07"/>
<organism evidence="24 25">
    <name type="scientific">Candidatus Woykebacteria bacterium RBG_16_39_9b</name>
    <dbReference type="NCBI Taxonomy" id="1802595"/>
    <lineage>
        <taxon>Bacteria</taxon>
        <taxon>Candidatus Woykeibacteriota</taxon>
    </lineage>
</organism>
<comment type="caution">
    <text evidence="24">The sequence shown here is derived from an EMBL/GenBank/DDBJ whole genome shotgun (WGS) entry which is preliminary data.</text>
</comment>
<dbReference type="EMBL" id="MHCR01000003">
    <property type="protein sequence ID" value="OGY26040.1"/>
    <property type="molecule type" value="Genomic_DNA"/>
</dbReference>
<evidence type="ECO:0000256" key="9">
    <source>
        <dbReference type="ARBA" id="ARBA00022723"/>
    </source>
</evidence>
<feature type="binding site" evidence="21">
    <location>
        <position position="285"/>
    </location>
    <ligand>
        <name>Mg(2+)</name>
        <dbReference type="ChEBI" id="CHEBI:18420"/>
        <label>1</label>
    </ligand>
</feature>
<comment type="similarity">
    <text evidence="5 19">Belongs to the D-alanine--D-alanine ligase family.</text>
</comment>
<keyword evidence="10 22" id="KW-0547">Nucleotide-binding</keyword>
<evidence type="ECO:0000256" key="18">
    <source>
        <dbReference type="ARBA" id="ARBA00060592"/>
    </source>
</evidence>
<dbReference type="EC" id="6.3.2.4" evidence="6 19"/>
<evidence type="ECO:0000256" key="1">
    <source>
        <dbReference type="ARBA" id="ARBA00001936"/>
    </source>
</evidence>
<dbReference type="InterPro" id="IPR005905">
    <property type="entry name" value="D_ala_D_ala"/>
</dbReference>